<protein>
    <submittedName>
        <fullName evidence="1">Uncharacterized protein</fullName>
    </submittedName>
</protein>
<organism evidence="1 2">
    <name type="scientific">Fonticella tunisiensis</name>
    <dbReference type="NCBI Taxonomy" id="1096341"/>
    <lineage>
        <taxon>Bacteria</taxon>
        <taxon>Bacillati</taxon>
        <taxon>Bacillota</taxon>
        <taxon>Clostridia</taxon>
        <taxon>Eubacteriales</taxon>
        <taxon>Clostridiaceae</taxon>
        <taxon>Fonticella</taxon>
    </lineage>
</organism>
<proteinExistence type="predicted"/>
<reference evidence="1 2" key="1">
    <citation type="submission" date="2019-03" db="EMBL/GenBank/DDBJ databases">
        <title>Genomic Encyclopedia of Type Strains, Phase IV (KMG-IV): sequencing the most valuable type-strain genomes for metagenomic binning, comparative biology and taxonomic classification.</title>
        <authorList>
            <person name="Goeker M."/>
        </authorList>
    </citation>
    <scope>NUCLEOTIDE SEQUENCE [LARGE SCALE GENOMIC DNA]</scope>
    <source>
        <strain evidence="1 2">DSM 24455</strain>
    </source>
</reference>
<sequence>MYYSGKRCDISKVKQREDKHTRFDYGKVRVDLSSALVGENEKIKDSR</sequence>
<dbReference type="RefSeq" id="WP_166636471.1">
    <property type="nucleotide sequence ID" value="NZ_SOAZ01000024.1"/>
</dbReference>
<dbReference type="EMBL" id="SOAZ01000024">
    <property type="protein sequence ID" value="TDT50799.1"/>
    <property type="molecule type" value="Genomic_DNA"/>
</dbReference>
<dbReference type="AlphaFoldDB" id="A0A4R7K9M0"/>
<name>A0A4R7K9M0_9CLOT</name>
<gene>
    <name evidence="1" type="ORF">EDD71_12411</name>
</gene>
<evidence type="ECO:0000313" key="2">
    <source>
        <dbReference type="Proteomes" id="UP000295325"/>
    </source>
</evidence>
<dbReference type="Proteomes" id="UP000295325">
    <property type="component" value="Unassembled WGS sequence"/>
</dbReference>
<accession>A0A4R7K9M0</accession>
<evidence type="ECO:0000313" key="1">
    <source>
        <dbReference type="EMBL" id="TDT50799.1"/>
    </source>
</evidence>
<comment type="caution">
    <text evidence="1">The sequence shown here is derived from an EMBL/GenBank/DDBJ whole genome shotgun (WGS) entry which is preliminary data.</text>
</comment>
<keyword evidence="2" id="KW-1185">Reference proteome</keyword>